<evidence type="ECO:0000256" key="1">
    <source>
        <dbReference type="SAM" id="MobiDB-lite"/>
    </source>
</evidence>
<dbReference type="EMBL" id="MVGT01000143">
    <property type="protein sequence ID" value="OVA20228.1"/>
    <property type="molecule type" value="Genomic_DNA"/>
</dbReference>
<name>A0A200RBY0_MACCD</name>
<dbReference type="PANTHER" id="PTHR33871">
    <property type="entry name" value="OS05G0503100 PROTEIN-RELATED"/>
    <property type="match status" value="1"/>
</dbReference>
<comment type="caution">
    <text evidence="2">The sequence shown here is derived from an EMBL/GenBank/DDBJ whole genome shotgun (WGS) entry which is preliminary data.</text>
</comment>
<feature type="compositionally biased region" description="Low complexity" evidence="1">
    <location>
        <begin position="109"/>
        <end position="119"/>
    </location>
</feature>
<reference evidence="2 3" key="1">
    <citation type="journal article" date="2017" name="Mol. Plant">
        <title>The Genome of Medicinal Plant Macleaya cordata Provides New Insights into Benzylisoquinoline Alkaloids Metabolism.</title>
        <authorList>
            <person name="Liu X."/>
            <person name="Liu Y."/>
            <person name="Huang P."/>
            <person name="Ma Y."/>
            <person name="Qing Z."/>
            <person name="Tang Q."/>
            <person name="Cao H."/>
            <person name="Cheng P."/>
            <person name="Zheng Y."/>
            <person name="Yuan Z."/>
            <person name="Zhou Y."/>
            <person name="Liu J."/>
            <person name="Tang Z."/>
            <person name="Zhuo Y."/>
            <person name="Zhang Y."/>
            <person name="Yu L."/>
            <person name="Huang J."/>
            <person name="Yang P."/>
            <person name="Peng Q."/>
            <person name="Zhang J."/>
            <person name="Jiang W."/>
            <person name="Zhang Z."/>
            <person name="Lin K."/>
            <person name="Ro D.K."/>
            <person name="Chen X."/>
            <person name="Xiong X."/>
            <person name="Shang Y."/>
            <person name="Huang S."/>
            <person name="Zeng J."/>
        </authorList>
    </citation>
    <scope>NUCLEOTIDE SEQUENCE [LARGE SCALE GENOMIC DNA]</scope>
    <source>
        <strain evidence="3">cv. BLH2017</strain>
        <tissue evidence="2">Root</tissue>
    </source>
</reference>
<feature type="region of interest" description="Disordered" evidence="1">
    <location>
        <begin position="1"/>
        <end position="66"/>
    </location>
</feature>
<sequence>MGCCFSKNDDSNRNPPPSFPPPVLDSDISRLKPPLPPQLEEETVKEVLSETPSQKPPSFLKIEEQKTNPILPSFSKIEVEEEEEEKKIEKEAPFFVNQQEVSEVSEICSLSESYSTTTLTEKREDEEGEVRQRVDRSPAKVPRKRSNTGEFGLGTDRRRRSPARRSEPSPGRRNDNAMKFGSNTEVGHTGRRRISAGNNRSWRDPGESSGRRSRSPSTRTETSQGKTGLGLGRSPSSRKTGRSPARIPAISPENGLKLEEFKEGNGLTNESLENPLVSLECFIFL</sequence>
<dbReference type="OrthoDB" id="1922230at2759"/>
<organism evidence="2 3">
    <name type="scientific">Macleaya cordata</name>
    <name type="common">Five-seeded plume-poppy</name>
    <name type="synonym">Bocconia cordata</name>
    <dbReference type="NCBI Taxonomy" id="56857"/>
    <lineage>
        <taxon>Eukaryota</taxon>
        <taxon>Viridiplantae</taxon>
        <taxon>Streptophyta</taxon>
        <taxon>Embryophyta</taxon>
        <taxon>Tracheophyta</taxon>
        <taxon>Spermatophyta</taxon>
        <taxon>Magnoliopsida</taxon>
        <taxon>Ranunculales</taxon>
        <taxon>Papaveraceae</taxon>
        <taxon>Papaveroideae</taxon>
        <taxon>Macleaya</taxon>
    </lineage>
</organism>
<feature type="region of interest" description="Disordered" evidence="1">
    <location>
        <begin position="101"/>
        <end position="257"/>
    </location>
</feature>
<proteinExistence type="predicted"/>
<dbReference type="PANTHER" id="PTHR33871:SF1">
    <property type="entry name" value="OS05G0503100 PROTEIN"/>
    <property type="match status" value="1"/>
</dbReference>
<feature type="compositionally biased region" description="Basic and acidic residues" evidence="1">
    <location>
        <begin position="120"/>
        <end position="138"/>
    </location>
</feature>
<feature type="compositionally biased region" description="Pro residues" evidence="1">
    <location>
        <begin position="14"/>
        <end position="23"/>
    </location>
</feature>
<dbReference type="InParanoid" id="A0A200RBY0"/>
<evidence type="ECO:0000313" key="3">
    <source>
        <dbReference type="Proteomes" id="UP000195402"/>
    </source>
</evidence>
<protein>
    <submittedName>
        <fullName evidence="2">Uncharacterized protein</fullName>
    </submittedName>
</protein>
<feature type="compositionally biased region" description="Basic and acidic residues" evidence="1">
    <location>
        <begin position="201"/>
        <end position="210"/>
    </location>
</feature>
<dbReference type="Proteomes" id="UP000195402">
    <property type="component" value="Unassembled WGS sequence"/>
</dbReference>
<dbReference type="FunCoup" id="A0A200RBY0">
    <property type="interactions" value="354"/>
</dbReference>
<accession>A0A200RBY0</accession>
<evidence type="ECO:0000313" key="2">
    <source>
        <dbReference type="EMBL" id="OVA20228.1"/>
    </source>
</evidence>
<gene>
    <name evidence="2" type="ORF">BVC80_157g17</name>
</gene>
<keyword evidence="3" id="KW-1185">Reference proteome</keyword>
<dbReference type="OMA" id="WPANESI"/>
<feature type="compositionally biased region" description="Basic and acidic residues" evidence="1">
    <location>
        <begin position="164"/>
        <end position="176"/>
    </location>
</feature>
<dbReference type="AlphaFoldDB" id="A0A200RBY0"/>